<dbReference type="Gene3D" id="1.10.10.60">
    <property type="entry name" value="Homeodomain-like"/>
    <property type="match status" value="1"/>
</dbReference>
<evidence type="ECO:0000256" key="2">
    <source>
        <dbReference type="ARBA" id="ARBA00023015"/>
    </source>
</evidence>
<evidence type="ECO:0000313" key="10">
    <source>
        <dbReference type="EMBL" id="KAF6041330.1"/>
    </source>
</evidence>
<dbReference type="GO" id="GO:0000981">
    <property type="term" value="F:DNA-binding transcription factor activity, RNA polymerase II-specific"/>
    <property type="evidence" value="ECO:0007669"/>
    <property type="project" value="InterPro"/>
</dbReference>
<comment type="subcellular location">
    <subcellularLocation>
        <location evidence="1 7 8">Nucleus</location>
    </subcellularLocation>
</comment>
<keyword evidence="11" id="KW-1185">Reference proteome</keyword>
<dbReference type="FunFam" id="1.10.10.60:FF:000071">
    <property type="entry name" value="Retinal homeobox gene 2"/>
    <property type="match status" value="1"/>
</dbReference>
<keyword evidence="3 7" id="KW-0238">DNA-binding</keyword>
<evidence type="ECO:0000256" key="8">
    <source>
        <dbReference type="RuleBase" id="RU000682"/>
    </source>
</evidence>
<feature type="domain" description="Homeobox" evidence="9">
    <location>
        <begin position="11"/>
        <end position="71"/>
    </location>
</feature>
<evidence type="ECO:0000256" key="3">
    <source>
        <dbReference type="ARBA" id="ARBA00023125"/>
    </source>
</evidence>
<evidence type="ECO:0000256" key="4">
    <source>
        <dbReference type="ARBA" id="ARBA00023155"/>
    </source>
</evidence>
<dbReference type="Proteomes" id="UP000593567">
    <property type="component" value="Unassembled WGS sequence"/>
</dbReference>
<dbReference type="PROSITE" id="PS00027">
    <property type="entry name" value="HOMEOBOX_1"/>
    <property type="match status" value="1"/>
</dbReference>
<dbReference type="AlphaFoldDB" id="A0A7J7KSY6"/>
<dbReference type="GO" id="GO:0005634">
    <property type="term" value="C:nucleus"/>
    <property type="evidence" value="ECO:0007669"/>
    <property type="project" value="UniProtKB-SubCell"/>
</dbReference>
<dbReference type="InterPro" id="IPR009057">
    <property type="entry name" value="Homeodomain-like_sf"/>
</dbReference>
<evidence type="ECO:0000256" key="6">
    <source>
        <dbReference type="ARBA" id="ARBA00023242"/>
    </source>
</evidence>
<dbReference type="InterPro" id="IPR001356">
    <property type="entry name" value="HD"/>
</dbReference>
<dbReference type="GO" id="GO:0045944">
    <property type="term" value="P:positive regulation of transcription by RNA polymerase II"/>
    <property type="evidence" value="ECO:0007669"/>
    <property type="project" value="InterPro"/>
</dbReference>
<dbReference type="PROSITE" id="PS50071">
    <property type="entry name" value="HOMEOBOX_2"/>
    <property type="match status" value="1"/>
</dbReference>
<dbReference type="PANTHER" id="PTHR46271:SF4">
    <property type="entry name" value="HOMEOBOX PROTEIN, PUTATIVE-RELATED"/>
    <property type="match status" value="1"/>
</dbReference>
<gene>
    <name evidence="10" type="ORF">EB796_000359</name>
</gene>
<dbReference type="OrthoDB" id="6159439at2759"/>
<dbReference type="InterPro" id="IPR017970">
    <property type="entry name" value="Homeobox_CS"/>
</dbReference>
<evidence type="ECO:0000259" key="9">
    <source>
        <dbReference type="PROSITE" id="PS50071"/>
    </source>
</evidence>
<proteinExistence type="predicted"/>
<keyword evidence="2" id="KW-0805">Transcription regulation</keyword>
<dbReference type="CDD" id="cd00086">
    <property type="entry name" value="homeodomain"/>
    <property type="match status" value="1"/>
</dbReference>
<dbReference type="Pfam" id="PF00046">
    <property type="entry name" value="Homeodomain"/>
    <property type="match status" value="1"/>
</dbReference>
<accession>A0A7J7KSY6</accession>
<dbReference type="EMBL" id="VXIV02000058">
    <property type="protein sequence ID" value="KAF6041330.1"/>
    <property type="molecule type" value="Genomic_DNA"/>
</dbReference>
<evidence type="ECO:0000256" key="7">
    <source>
        <dbReference type="PROSITE-ProRule" id="PRU00108"/>
    </source>
</evidence>
<feature type="DNA-binding region" description="Homeobox" evidence="7">
    <location>
        <begin position="13"/>
        <end position="72"/>
    </location>
</feature>
<dbReference type="SUPFAM" id="SSF46689">
    <property type="entry name" value="Homeodomain-like"/>
    <property type="match status" value="1"/>
</dbReference>
<evidence type="ECO:0000256" key="5">
    <source>
        <dbReference type="ARBA" id="ARBA00023163"/>
    </source>
</evidence>
<comment type="caution">
    <text evidence="10">The sequence shown here is derived from an EMBL/GenBank/DDBJ whole genome shotgun (WGS) entry which is preliminary data.</text>
</comment>
<organism evidence="10 11">
    <name type="scientific">Bugula neritina</name>
    <name type="common">Brown bryozoan</name>
    <name type="synonym">Sertularia neritina</name>
    <dbReference type="NCBI Taxonomy" id="10212"/>
    <lineage>
        <taxon>Eukaryota</taxon>
        <taxon>Metazoa</taxon>
        <taxon>Spiralia</taxon>
        <taxon>Lophotrochozoa</taxon>
        <taxon>Bryozoa</taxon>
        <taxon>Gymnolaemata</taxon>
        <taxon>Cheilostomatida</taxon>
        <taxon>Flustrina</taxon>
        <taxon>Buguloidea</taxon>
        <taxon>Bugulidae</taxon>
        <taxon>Bugula</taxon>
    </lineage>
</organism>
<reference evidence="10" key="1">
    <citation type="submission" date="2020-06" db="EMBL/GenBank/DDBJ databases">
        <title>Draft genome of Bugula neritina, a colonial animal packing powerful symbionts and potential medicines.</title>
        <authorList>
            <person name="Rayko M."/>
        </authorList>
    </citation>
    <scope>NUCLEOTIDE SEQUENCE [LARGE SCALE GENOMIC DNA]</scope>
    <source>
        <strain evidence="10">Kwan_BN1</strain>
    </source>
</reference>
<dbReference type="GO" id="GO:0000978">
    <property type="term" value="F:RNA polymerase II cis-regulatory region sequence-specific DNA binding"/>
    <property type="evidence" value="ECO:0007669"/>
    <property type="project" value="TreeGrafter"/>
</dbReference>
<keyword evidence="6 7" id="KW-0539">Nucleus</keyword>
<dbReference type="SMART" id="SM00389">
    <property type="entry name" value="HOX"/>
    <property type="match status" value="1"/>
</dbReference>
<keyword evidence="4 7" id="KW-0371">Homeobox</keyword>
<keyword evidence="5" id="KW-0804">Transcription</keyword>
<protein>
    <submittedName>
        <fullName evidence="10">RAX2</fullName>
    </submittedName>
</protein>
<evidence type="ECO:0000256" key="1">
    <source>
        <dbReference type="ARBA" id="ARBA00004123"/>
    </source>
</evidence>
<dbReference type="InterPro" id="IPR043562">
    <property type="entry name" value="RAX/RAX2"/>
</dbReference>
<sequence length="207" mass="23269">MKSREDNLRSKKHRRNRTTFTTYQLHELERAFDNSHYPDVYSREEIAVKVDLPEVRVQVWFQNRRAKWRRQEKMELSENNSEEEACLEESVGHLATDRSANALSNNPLTSKLDEWMSCRFLSGYPLASHISAATTYLPSMNSINNFCAANGQDTVFSQLPQSSSGSSCLATSTFDFLNSQLAHSSIPNLAAATCNSAAFGNSTGNFI</sequence>
<name>A0A7J7KSY6_BUGNE</name>
<evidence type="ECO:0000313" key="11">
    <source>
        <dbReference type="Proteomes" id="UP000593567"/>
    </source>
</evidence>
<dbReference type="PANTHER" id="PTHR46271">
    <property type="entry name" value="HOMEOBOX PROTEIN, PUTATIVE-RELATED"/>
    <property type="match status" value="1"/>
</dbReference>